<evidence type="ECO:0000313" key="1">
    <source>
        <dbReference type="EMBL" id="MBI4922925.1"/>
    </source>
</evidence>
<protein>
    <submittedName>
        <fullName evidence="1">Uncharacterized protein</fullName>
    </submittedName>
</protein>
<sequence>MPSFDADGPKDEHREERQLALEYLAEAWNTAEDEGVESLALAHASLFAALATLVRAHGEEATATLVSTLPDRIRAGEYNLERQTH</sequence>
<comment type="caution">
    <text evidence="1">The sequence shown here is derived from an EMBL/GenBank/DDBJ whole genome shotgun (WGS) entry which is preliminary data.</text>
</comment>
<dbReference type="EMBL" id="JACRAF010000039">
    <property type="protein sequence ID" value="MBI4922925.1"/>
    <property type="molecule type" value="Genomic_DNA"/>
</dbReference>
<gene>
    <name evidence="1" type="ORF">HY834_14350</name>
</gene>
<dbReference type="AlphaFoldDB" id="A0A933NZ32"/>
<evidence type="ECO:0000313" key="2">
    <source>
        <dbReference type="Proteomes" id="UP000782610"/>
    </source>
</evidence>
<dbReference type="Proteomes" id="UP000782610">
    <property type="component" value="Unassembled WGS sequence"/>
</dbReference>
<organism evidence="1 2">
    <name type="scientific">Devosia nanyangense</name>
    <dbReference type="NCBI Taxonomy" id="1228055"/>
    <lineage>
        <taxon>Bacteria</taxon>
        <taxon>Pseudomonadati</taxon>
        <taxon>Pseudomonadota</taxon>
        <taxon>Alphaproteobacteria</taxon>
        <taxon>Hyphomicrobiales</taxon>
        <taxon>Devosiaceae</taxon>
        <taxon>Devosia</taxon>
    </lineage>
</organism>
<reference evidence="1" key="1">
    <citation type="submission" date="2020-07" db="EMBL/GenBank/DDBJ databases">
        <title>Huge and variable diversity of episymbiotic CPR bacteria and DPANN archaea in groundwater ecosystems.</title>
        <authorList>
            <person name="He C.Y."/>
            <person name="Keren R."/>
            <person name="Whittaker M."/>
            <person name="Farag I.F."/>
            <person name="Doudna J."/>
            <person name="Cate J.H.D."/>
            <person name="Banfield J.F."/>
        </authorList>
    </citation>
    <scope>NUCLEOTIDE SEQUENCE</scope>
    <source>
        <strain evidence="1">NC_groundwater_1586_Pr3_B-0.1um_66_15</strain>
    </source>
</reference>
<proteinExistence type="predicted"/>
<name>A0A933NZ32_9HYPH</name>
<accession>A0A933NZ32</accession>